<gene>
    <name evidence="2" type="ORF">OO014_09555</name>
</gene>
<evidence type="ECO:0000259" key="1">
    <source>
        <dbReference type="Pfam" id="PF01425"/>
    </source>
</evidence>
<dbReference type="InterPro" id="IPR036928">
    <property type="entry name" value="AS_sf"/>
</dbReference>
<dbReference type="InterPro" id="IPR020556">
    <property type="entry name" value="Amidase_CS"/>
</dbReference>
<feature type="domain" description="Amidase" evidence="1">
    <location>
        <begin position="25"/>
        <end position="448"/>
    </location>
</feature>
<proteinExistence type="predicted"/>
<dbReference type="PROSITE" id="PS00571">
    <property type="entry name" value="AMIDASES"/>
    <property type="match status" value="1"/>
</dbReference>
<evidence type="ECO:0000313" key="3">
    <source>
        <dbReference type="Proteomes" id="UP001150259"/>
    </source>
</evidence>
<dbReference type="EMBL" id="JAPFQL010000035">
    <property type="protein sequence ID" value="MDC5697502.1"/>
    <property type="molecule type" value="Genomic_DNA"/>
</dbReference>
<sequence length="471" mass="50239">MPDLIRSTATEVVALLRSGDISPTEVLDALEEHVTATDDAVNALPIRFFDAARAAARRLERERPTPTDRGWLAGLPVAIKDYNDVAGQLTTSGSPILRHAVAPESDAMVRRVESHGGVPYAKTNVPEFAGGHTYNTVWGATRNPWHTGRTAGGSSGGSAAALASGSAWLATGNDLGGSLRTPAGYNGVVGVRPTPGLVPRKRPPVPWDALWVEGPMARNVADVALLLDALAGPDRHDPLTHESPARPFVDRLGELPPRLRVAYSPDLGLLPVERDVREVTAGALRHFSDLGAEVTEACPDLTGALDAFQALRAQLLATINGHLLDTDRDRIKDDIVRNIELGRDQPVAAVQAAERTRGELIHRTIDFFGEHDILVVPSAPLNPFPVDWTWPREVDGVEQRTYVDWIAITFVLTLTACPVVALPCGLSDEGLPVGVQLVGRPGSEGDLLAVAGAFERSVGLAGQLPITPRQG</sequence>
<protein>
    <submittedName>
        <fullName evidence="2">Amidase family protein</fullName>
    </submittedName>
</protein>
<dbReference type="SUPFAM" id="SSF75304">
    <property type="entry name" value="Amidase signature (AS) enzymes"/>
    <property type="match status" value="1"/>
</dbReference>
<dbReference type="PANTHER" id="PTHR11895:SF76">
    <property type="entry name" value="INDOLEACETAMIDE HYDROLASE"/>
    <property type="match status" value="1"/>
</dbReference>
<dbReference type="Pfam" id="PF01425">
    <property type="entry name" value="Amidase"/>
    <property type="match status" value="1"/>
</dbReference>
<dbReference type="InterPro" id="IPR023631">
    <property type="entry name" value="Amidase_dom"/>
</dbReference>
<organism evidence="2 3">
    <name type="scientific">Intrasporangium calvum</name>
    <dbReference type="NCBI Taxonomy" id="53358"/>
    <lineage>
        <taxon>Bacteria</taxon>
        <taxon>Bacillati</taxon>
        <taxon>Actinomycetota</taxon>
        <taxon>Actinomycetes</taxon>
        <taxon>Micrococcales</taxon>
        <taxon>Intrasporangiaceae</taxon>
        <taxon>Intrasporangium</taxon>
    </lineage>
</organism>
<dbReference type="RefSeq" id="WP_272462079.1">
    <property type="nucleotide sequence ID" value="NZ_JAPFQL010000035.1"/>
</dbReference>
<name>A0ABT5GH93_9MICO</name>
<dbReference type="Gene3D" id="3.90.1300.10">
    <property type="entry name" value="Amidase signature (AS) domain"/>
    <property type="match status" value="1"/>
</dbReference>
<comment type="caution">
    <text evidence="2">The sequence shown here is derived from an EMBL/GenBank/DDBJ whole genome shotgun (WGS) entry which is preliminary data.</text>
</comment>
<keyword evidence="3" id="KW-1185">Reference proteome</keyword>
<reference evidence="2 3" key="1">
    <citation type="submission" date="2022-11" db="EMBL/GenBank/DDBJ databases">
        <title>Anaerobic phenanthrene biodegradation by a DNRA strain PheN6.</title>
        <authorList>
            <person name="Zhang Z."/>
        </authorList>
    </citation>
    <scope>NUCLEOTIDE SEQUENCE [LARGE SCALE GENOMIC DNA]</scope>
    <source>
        <strain evidence="2 3">PheN6</strain>
    </source>
</reference>
<dbReference type="InterPro" id="IPR000120">
    <property type="entry name" value="Amidase"/>
</dbReference>
<evidence type="ECO:0000313" key="2">
    <source>
        <dbReference type="EMBL" id="MDC5697502.1"/>
    </source>
</evidence>
<dbReference type="Proteomes" id="UP001150259">
    <property type="component" value="Unassembled WGS sequence"/>
</dbReference>
<accession>A0ABT5GH93</accession>
<dbReference type="PANTHER" id="PTHR11895">
    <property type="entry name" value="TRANSAMIDASE"/>
    <property type="match status" value="1"/>
</dbReference>